<gene>
    <name evidence="1" type="primary">AVEN_176219_1</name>
    <name evidence="1" type="ORF">TNIN_250451</name>
</gene>
<proteinExistence type="predicted"/>
<protein>
    <submittedName>
        <fullName evidence="1">DUF1758 domain-containing protein</fullName>
    </submittedName>
</protein>
<evidence type="ECO:0000313" key="2">
    <source>
        <dbReference type="Proteomes" id="UP000886998"/>
    </source>
</evidence>
<dbReference type="Proteomes" id="UP000886998">
    <property type="component" value="Unassembled WGS sequence"/>
</dbReference>
<organism evidence="1 2">
    <name type="scientific">Trichonephila inaurata madagascariensis</name>
    <dbReference type="NCBI Taxonomy" id="2747483"/>
    <lineage>
        <taxon>Eukaryota</taxon>
        <taxon>Metazoa</taxon>
        <taxon>Ecdysozoa</taxon>
        <taxon>Arthropoda</taxon>
        <taxon>Chelicerata</taxon>
        <taxon>Arachnida</taxon>
        <taxon>Araneae</taxon>
        <taxon>Araneomorphae</taxon>
        <taxon>Entelegynae</taxon>
        <taxon>Araneoidea</taxon>
        <taxon>Nephilidae</taxon>
        <taxon>Trichonephila</taxon>
        <taxon>Trichonephila inaurata</taxon>
    </lineage>
</organism>
<dbReference type="AlphaFoldDB" id="A0A8X6WV04"/>
<dbReference type="EMBL" id="BMAV01001833">
    <property type="protein sequence ID" value="GFY40316.1"/>
    <property type="molecule type" value="Genomic_DNA"/>
</dbReference>
<accession>A0A8X6WV04</accession>
<comment type="caution">
    <text evidence="1">The sequence shown here is derived from an EMBL/GenBank/DDBJ whole genome shotgun (WGS) entry which is preliminary data.</text>
</comment>
<evidence type="ECO:0000313" key="1">
    <source>
        <dbReference type="EMBL" id="GFY40316.1"/>
    </source>
</evidence>
<reference evidence="1" key="1">
    <citation type="submission" date="2020-08" db="EMBL/GenBank/DDBJ databases">
        <title>Multicomponent nature underlies the extraordinary mechanical properties of spider dragline silk.</title>
        <authorList>
            <person name="Kono N."/>
            <person name="Nakamura H."/>
            <person name="Mori M."/>
            <person name="Yoshida Y."/>
            <person name="Ohtoshi R."/>
            <person name="Malay A.D."/>
            <person name="Moran D.A.P."/>
            <person name="Tomita M."/>
            <person name="Numata K."/>
            <person name="Arakawa K."/>
        </authorList>
    </citation>
    <scope>NUCLEOTIDE SEQUENCE</scope>
</reference>
<keyword evidence="2" id="KW-1185">Reference proteome</keyword>
<name>A0A8X6WV04_9ARAC</name>
<dbReference type="OrthoDB" id="8052806at2759"/>
<sequence>MSLVTLIRQRGPCKKNIAKCSNFLNTFQSSNDENVDFIILNNKLSTVRQIIEELSQLKHSYFTLHDDTDHKDALDVLIDLQAETLELEGSYIEELGYFKHCFLSKGWNTLDKTLRSFWETENISEEQPIITDELPYCEKHFEKTHFRKPCGKYSISLPFKENIQENVNLGDSRSIPSKELDRLW</sequence>